<evidence type="ECO:0000313" key="2">
    <source>
        <dbReference type="Proteomes" id="UP000283003"/>
    </source>
</evidence>
<gene>
    <name evidence="1" type="ORF">EKN06_12770</name>
</gene>
<comment type="caution">
    <text evidence="1">The sequence shown here is derived from an EMBL/GenBank/DDBJ whole genome shotgun (WGS) entry which is preliminary data.</text>
</comment>
<protein>
    <recommendedName>
        <fullName evidence="3">DUF429 domain-containing protein</fullName>
    </recommendedName>
</protein>
<dbReference type="AlphaFoldDB" id="A0A437GVH2"/>
<dbReference type="OrthoDB" id="7388866at2"/>
<keyword evidence="2" id="KW-1185">Reference proteome</keyword>
<evidence type="ECO:0008006" key="3">
    <source>
        <dbReference type="Google" id="ProtNLM"/>
    </source>
</evidence>
<proteinExistence type="predicted"/>
<dbReference type="EMBL" id="RXOL01000006">
    <property type="protein sequence ID" value="RVQ65794.1"/>
    <property type="molecule type" value="Genomic_DNA"/>
</dbReference>
<evidence type="ECO:0000313" key="1">
    <source>
        <dbReference type="EMBL" id="RVQ65794.1"/>
    </source>
</evidence>
<dbReference type="Proteomes" id="UP000283003">
    <property type="component" value="Unassembled WGS sequence"/>
</dbReference>
<name>A0A437GVH2_9SPHN</name>
<dbReference type="RefSeq" id="WP_127613305.1">
    <property type="nucleotide sequence ID" value="NZ_RXOL01000006.1"/>
</dbReference>
<reference evidence="1 2" key="1">
    <citation type="submission" date="2018-12" db="EMBL/GenBank/DDBJ databases">
        <title>Croceicoccus ponticola sp. nov., a lipolytic bacterium isolated from seawater.</title>
        <authorList>
            <person name="Yoon J.-H."/>
        </authorList>
    </citation>
    <scope>NUCLEOTIDE SEQUENCE [LARGE SCALE GENOMIC DNA]</scope>
    <source>
        <strain evidence="1 2">GM-16</strain>
    </source>
</reference>
<accession>A0A437GVH2</accession>
<organism evidence="1 2">
    <name type="scientific">Croceicoccus ponticola</name>
    <dbReference type="NCBI Taxonomy" id="2217664"/>
    <lineage>
        <taxon>Bacteria</taxon>
        <taxon>Pseudomonadati</taxon>
        <taxon>Pseudomonadota</taxon>
        <taxon>Alphaproteobacteria</taxon>
        <taxon>Sphingomonadales</taxon>
        <taxon>Erythrobacteraceae</taxon>
        <taxon>Croceicoccus</taxon>
    </lineage>
</organism>
<sequence length="308" mass="33033">MVGQEAPRTAGLTRSVARFDRFMAIDWSGAAGPRQKGIAIAVTDATGGPPALLTRERGWSREDVLALLRDDLPADMLVGMDLGISLPFADCGAFFPGWRDSPQGARSLWALIDDICAADPHLSAGSFVDHPALSRYFRRHGGREGDRFHAPEAQHRRGRFRVTERAQEAMGCKPYSNFNLIGAAQVGKSSLTGMRVLHRVDGRVPVWPVDPLPPCGSVIVEIYTAMAAIAAARTAGRSKIRDHADLDAALVRIGSAPMSGSGAIDDHASDALLTAAWLRAVADRQSLWSPEGLTDTIAATEGWTFGAR</sequence>